<sequence length="104" mass="11362">MLIGGSGTGVRGSGMFNARFRVGGQSCRTSMDSESPVHHPATGEICEGCLCDTPISTLSLAFCTFGFGFNPNPKSVNFHDTENRQRPCRIIIWRETNHLRVCLA</sequence>
<protein>
    <submittedName>
        <fullName evidence="1">Uncharacterized protein</fullName>
    </submittedName>
</protein>
<proteinExistence type="predicted"/>
<dbReference type="Proteomes" id="UP000887159">
    <property type="component" value="Unassembled WGS sequence"/>
</dbReference>
<gene>
    <name evidence="1" type="ORF">TNCV_3450091</name>
</gene>
<comment type="caution">
    <text evidence="1">The sequence shown here is derived from an EMBL/GenBank/DDBJ whole genome shotgun (WGS) entry which is preliminary data.</text>
</comment>
<evidence type="ECO:0000313" key="1">
    <source>
        <dbReference type="EMBL" id="GFY36306.1"/>
    </source>
</evidence>
<accession>A0A8X6WLN2</accession>
<name>A0A8X6WLN2_TRICX</name>
<dbReference type="EMBL" id="BMAU01021436">
    <property type="protein sequence ID" value="GFY36306.1"/>
    <property type="molecule type" value="Genomic_DNA"/>
</dbReference>
<dbReference type="AlphaFoldDB" id="A0A8X6WLN2"/>
<evidence type="ECO:0000313" key="2">
    <source>
        <dbReference type="Proteomes" id="UP000887159"/>
    </source>
</evidence>
<keyword evidence="2" id="KW-1185">Reference proteome</keyword>
<organism evidence="1 2">
    <name type="scientific">Trichonephila clavipes</name>
    <name type="common">Golden silk orbweaver</name>
    <name type="synonym">Nephila clavipes</name>
    <dbReference type="NCBI Taxonomy" id="2585209"/>
    <lineage>
        <taxon>Eukaryota</taxon>
        <taxon>Metazoa</taxon>
        <taxon>Ecdysozoa</taxon>
        <taxon>Arthropoda</taxon>
        <taxon>Chelicerata</taxon>
        <taxon>Arachnida</taxon>
        <taxon>Araneae</taxon>
        <taxon>Araneomorphae</taxon>
        <taxon>Entelegynae</taxon>
        <taxon>Araneoidea</taxon>
        <taxon>Nephilidae</taxon>
        <taxon>Trichonephila</taxon>
    </lineage>
</organism>
<reference evidence="1" key="1">
    <citation type="submission" date="2020-08" db="EMBL/GenBank/DDBJ databases">
        <title>Multicomponent nature underlies the extraordinary mechanical properties of spider dragline silk.</title>
        <authorList>
            <person name="Kono N."/>
            <person name="Nakamura H."/>
            <person name="Mori M."/>
            <person name="Yoshida Y."/>
            <person name="Ohtoshi R."/>
            <person name="Malay A.D."/>
            <person name="Moran D.A.P."/>
            <person name="Tomita M."/>
            <person name="Numata K."/>
            <person name="Arakawa K."/>
        </authorList>
    </citation>
    <scope>NUCLEOTIDE SEQUENCE</scope>
</reference>